<reference evidence="1" key="1">
    <citation type="submission" date="2006-12" db="EMBL/GenBank/DDBJ databases">
        <title>Complete sequence of Pyrobaculum islandicum DSM 4184.</title>
        <authorList>
            <person name="Copeland A."/>
            <person name="Lucas S."/>
            <person name="Lapidus A."/>
            <person name="Barry K."/>
            <person name="Detter J.C."/>
            <person name="Glavina del Rio T."/>
            <person name="Dalin E."/>
            <person name="Tice H."/>
            <person name="Pitluck S."/>
            <person name="Meincke L."/>
            <person name="Brettin T."/>
            <person name="Bruce D."/>
            <person name="Han C."/>
            <person name="Tapia R."/>
            <person name="Gilna P."/>
            <person name="Schmutz J."/>
            <person name="Larimer F."/>
            <person name="Land M."/>
            <person name="Hauser L."/>
            <person name="Kyrpides N."/>
            <person name="Mikhailova N."/>
            <person name="Cozen A.E."/>
            <person name="Fitz-Gibbon S.T."/>
            <person name="House C.H."/>
            <person name="Saltikov C."/>
            <person name="Lowe T."/>
            <person name="Richardson P."/>
        </authorList>
    </citation>
    <scope>NUCLEOTIDE SEQUENCE [LARGE SCALE GENOMIC DNA]</scope>
    <source>
        <strain evidence="1">DSM 4184</strain>
    </source>
</reference>
<organism evidence="1 2">
    <name type="scientific">Pyrobaculum islandicum (strain DSM 4184 / JCM 9189 / GEO3)</name>
    <dbReference type="NCBI Taxonomy" id="384616"/>
    <lineage>
        <taxon>Archaea</taxon>
        <taxon>Thermoproteota</taxon>
        <taxon>Thermoprotei</taxon>
        <taxon>Thermoproteales</taxon>
        <taxon>Thermoproteaceae</taxon>
        <taxon>Pyrobaculum</taxon>
    </lineage>
</organism>
<dbReference type="KEGG" id="pis:Pisl_1748"/>
<keyword evidence="2" id="KW-1185">Reference proteome</keyword>
<dbReference type="STRING" id="384616.Pisl_1748"/>
<evidence type="ECO:0000313" key="2">
    <source>
        <dbReference type="Proteomes" id="UP000002595"/>
    </source>
</evidence>
<dbReference type="HOGENOM" id="CLU_2366329_0_0_2"/>
<gene>
    <name evidence="1" type="ordered locus">Pisl_1748</name>
</gene>
<protein>
    <submittedName>
        <fullName evidence="1">Uncharacterized protein</fullName>
    </submittedName>
</protein>
<accession>A1RVB7</accession>
<dbReference type="GeneID" id="4617368"/>
<dbReference type="eggNOG" id="arCOG01365">
    <property type="taxonomic scope" value="Archaea"/>
</dbReference>
<dbReference type="RefSeq" id="WP_011763474.1">
    <property type="nucleotide sequence ID" value="NC_008701.1"/>
</dbReference>
<name>A1RVB7_PYRIL</name>
<sequence length="95" mass="10648">MVKYRYLIIKSEEPAACYIQILEMYQLTGFISLIYRPKFVAIYDDVLVVGVPREALRTVRAVVALLNGCRTVKVAGTSKRAKAIAASIRKAQRSI</sequence>
<evidence type="ECO:0000313" key="1">
    <source>
        <dbReference type="EMBL" id="ABL88899.1"/>
    </source>
</evidence>
<dbReference type="AlphaFoldDB" id="A1RVB7"/>
<dbReference type="OrthoDB" id="27991at2157"/>
<proteinExistence type="predicted"/>
<dbReference type="EMBL" id="CP000504">
    <property type="protein sequence ID" value="ABL88899.1"/>
    <property type="molecule type" value="Genomic_DNA"/>
</dbReference>
<dbReference type="Proteomes" id="UP000002595">
    <property type="component" value="Chromosome"/>
</dbReference>